<feature type="compositionally biased region" description="Basic and acidic residues" evidence="1">
    <location>
        <begin position="452"/>
        <end position="468"/>
    </location>
</feature>
<sequence length="468" mass="51359">MTEKAQELQGSDIGSEISDDFSFDGDLKLLSSLSAEELNSYHLIVAHIEEDDKVVVADTINKDDKLVYTVNDHKKAVSFDDFVTNFRAQLSESARKEHDSLVAMYGDRDSEDEKAYVAYNEKLIAVTDVLAMELEGSEGLQKVCDEQEDKDASAIEALAKRVVDHYKDKTNGKKLAVVMSDPISTLNVYPDEYEVLPYALRDALLDAEAEVVMLDEEDAEEEQEEKKEEGSAEDKKHFKELQEALATQLESLVVELDREIVQQYIDKGELRSNDLDLLNESLQTTLRYVGFGAVAGAGSLFYLARRYQRRWALPAFAGGVSGTFLGQYAGAMSFASHFKQEGRDPRQVLGTLARISRESDVKRAERAAGSGESARGATGATGPTNGSSLPPRNDVIAKTGNSRWDELRRGGVAGNSDKTTSSTPPSASYTPPPATDPSASSFPRSSEDFDFVSDRDVTANRSSAEKDL</sequence>
<protein>
    <submittedName>
        <fullName evidence="3">Uncharacterized protein</fullName>
    </submittedName>
</protein>
<organism evidence="3 4">
    <name type="scientific">Wallemia hederae</name>
    <dbReference type="NCBI Taxonomy" id="1540922"/>
    <lineage>
        <taxon>Eukaryota</taxon>
        <taxon>Fungi</taxon>
        <taxon>Dikarya</taxon>
        <taxon>Basidiomycota</taxon>
        <taxon>Wallemiomycotina</taxon>
        <taxon>Wallemiomycetes</taxon>
        <taxon>Wallemiales</taxon>
        <taxon>Wallemiaceae</taxon>
        <taxon>Wallemia</taxon>
    </lineage>
</organism>
<evidence type="ECO:0000313" key="4">
    <source>
        <dbReference type="Proteomes" id="UP000310189"/>
    </source>
</evidence>
<evidence type="ECO:0000256" key="1">
    <source>
        <dbReference type="SAM" id="MobiDB-lite"/>
    </source>
</evidence>
<feature type="compositionally biased region" description="Low complexity" evidence="1">
    <location>
        <begin position="419"/>
        <end position="429"/>
    </location>
</feature>
<feature type="compositionally biased region" description="Low complexity" evidence="1">
    <location>
        <begin position="367"/>
        <end position="382"/>
    </location>
</feature>
<keyword evidence="4" id="KW-1185">Reference proteome</keyword>
<keyword evidence="2" id="KW-0472">Membrane</keyword>
<feature type="region of interest" description="Disordered" evidence="1">
    <location>
        <begin position="216"/>
        <end position="235"/>
    </location>
</feature>
<comment type="caution">
    <text evidence="3">The sequence shown here is derived from an EMBL/GenBank/DDBJ whole genome shotgun (WGS) entry which is preliminary data.</text>
</comment>
<proteinExistence type="predicted"/>
<dbReference type="OrthoDB" id="3406504at2759"/>
<reference evidence="3 4" key="1">
    <citation type="submission" date="2019-03" db="EMBL/GenBank/DDBJ databases">
        <title>Sequencing 23 genomes of Wallemia ichthyophaga.</title>
        <authorList>
            <person name="Gostincar C."/>
        </authorList>
    </citation>
    <scope>NUCLEOTIDE SEQUENCE [LARGE SCALE GENOMIC DNA]</scope>
    <source>
        <strain evidence="3 4">EXF-5753</strain>
    </source>
</reference>
<accession>A0A4T0FRV3</accession>
<evidence type="ECO:0000256" key="2">
    <source>
        <dbReference type="SAM" id="Phobius"/>
    </source>
</evidence>
<evidence type="ECO:0000313" key="3">
    <source>
        <dbReference type="EMBL" id="TIA90705.1"/>
    </source>
</evidence>
<keyword evidence="2" id="KW-1133">Transmembrane helix</keyword>
<feature type="transmembrane region" description="Helical" evidence="2">
    <location>
        <begin position="311"/>
        <end position="330"/>
    </location>
</feature>
<dbReference type="AlphaFoldDB" id="A0A4T0FRV3"/>
<keyword evidence="2" id="KW-0812">Transmembrane</keyword>
<feature type="compositionally biased region" description="Basic and acidic residues" evidence="1">
    <location>
        <begin position="224"/>
        <end position="235"/>
    </location>
</feature>
<name>A0A4T0FRV3_9BASI</name>
<feature type="transmembrane region" description="Helical" evidence="2">
    <location>
        <begin position="285"/>
        <end position="304"/>
    </location>
</feature>
<gene>
    <name evidence="3" type="ORF">E3P99_01446</name>
</gene>
<dbReference type="EMBL" id="SPNW01000017">
    <property type="protein sequence ID" value="TIA90705.1"/>
    <property type="molecule type" value="Genomic_DNA"/>
</dbReference>
<feature type="region of interest" description="Disordered" evidence="1">
    <location>
        <begin position="359"/>
        <end position="468"/>
    </location>
</feature>
<dbReference type="Proteomes" id="UP000310189">
    <property type="component" value="Unassembled WGS sequence"/>
</dbReference>